<proteinExistence type="predicted"/>
<evidence type="ECO:0000313" key="2">
    <source>
        <dbReference type="EMBL" id="ABL84691.1"/>
    </source>
</evidence>
<feature type="non-terminal residue" evidence="2">
    <location>
        <position position="132"/>
    </location>
</feature>
<evidence type="ECO:0000256" key="1">
    <source>
        <dbReference type="SAM" id="MobiDB-lite"/>
    </source>
</evidence>
<name>A1YQB8_BUBBU</name>
<dbReference type="AlphaFoldDB" id="A1YQB8"/>
<feature type="compositionally biased region" description="Basic and acidic residues" evidence="1">
    <location>
        <begin position="1"/>
        <end position="28"/>
    </location>
</feature>
<feature type="compositionally biased region" description="Polar residues" evidence="1">
    <location>
        <begin position="32"/>
        <end position="51"/>
    </location>
</feature>
<feature type="non-terminal residue" evidence="2">
    <location>
        <position position="1"/>
    </location>
</feature>
<organism evidence="2">
    <name type="scientific">Bubalus bubalis</name>
    <name type="common">Domestic water buffalo</name>
    <dbReference type="NCBI Taxonomy" id="89462"/>
    <lineage>
        <taxon>Eukaryota</taxon>
        <taxon>Metazoa</taxon>
        <taxon>Chordata</taxon>
        <taxon>Craniata</taxon>
        <taxon>Vertebrata</taxon>
        <taxon>Euteleostomi</taxon>
        <taxon>Mammalia</taxon>
        <taxon>Eutheria</taxon>
        <taxon>Laurasiatheria</taxon>
        <taxon>Artiodactyla</taxon>
        <taxon>Ruminantia</taxon>
        <taxon>Pecora</taxon>
        <taxon>Bovidae</taxon>
        <taxon>Bovinae</taxon>
        <taxon>Bubalus</taxon>
    </lineage>
</organism>
<accession>A1YQB8</accession>
<protein>
    <submittedName>
        <fullName evidence="2">Stearoyl coenzyme-A desaturase</fullName>
    </submittedName>
</protein>
<sequence>QHSRSGPERVRAHRAAEGPDRSAADRHAKAGSGTSLHSVWTAPNSAPQSQPRESDPSVLEPRCRPTCCKRLYLEEDIRPEREDIYDPTYHDKEGPKPKLEYVWRNIILMVHRLWSHELQARLPLRVFLIIAN</sequence>
<feature type="region of interest" description="Disordered" evidence="1">
    <location>
        <begin position="1"/>
        <end position="60"/>
    </location>
</feature>
<reference evidence="2" key="1">
    <citation type="submission" date="2006-11" db="EMBL/GenBank/DDBJ databases">
        <title>Polymorphism of a stearoyl CoA-desaturase gene in Bubalus bubalis.</title>
        <authorList>
            <person name="Lima A.L.F."/>
            <person name="Otaviano A.R."/>
            <person name="Laureano M.M.M."/>
            <person name="Tonhati H."/>
            <person name="Albuquerque L.G."/>
        </authorList>
    </citation>
    <scope>NUCLEOTIDE SEQUENCE</scope>
</reference>
<dbReference type="EMBL" id="EF122150">
    <property type="protein sequence ID" value="ABL84691.1"/>
    <property type="molecule type" value="Genomic_DNA"/>
</dbReference>